<dbReference type="InterPro" id="IPR004045">
    <property type="entry name" value="Glutathione_S-Trfase_N"/>
</dbReference>
<feature type="domain" description="GST N-terminal" evidence="1">
    <location>
        <begin position="6"/>
        <end position="81"/>
    </location>
</feature>
<sequence>MSKPTLYTFGASVWSAAAELVVAELFQPGAVDTKVVNLLKGENFDPAFVNLNPNATLPTLEADGKAYNTTQDVVAHLIKLSGKNVKGGSSFIQKIHEDQIDPNFSLLLARNDEEKKAKGDLIVTEFLSGRQDALERFSKTPEAAALKESFYAPRITGNGGLLAIYKGEASEDAKKGYYATSDKHYNTVGAFIHDELPKHLSESGFIGGSQPGEDDYHLAAWITRTAATVGAKTGEDGLPAFEKAYGKPLPAKVASYWKAWSSRPSFKTVYAEGLH</sequence>
<dbReference type="GeneID" id="66069517"/>
<dbReference type="InterPro" id="IPR036249">
    <property type="entry name" value="Thioredoxin-like_sf"/>
</dbReference>
<dbReference type="OrthoDB" id="412788at2759"/>
<dbReference type="InterPro" id="IPR036282">
    <property type="entry name" value="Glutathione-S-Trfase_C_sf"/>
</dbReference>
<dbReference type="KEGG" id="more:E1B28_000441"/>
<accession>A0A9P7V1H4</accession>
<proteinExistence type="predicted"/>
<dbReference type="SUPFAM" id="SSF52833">
    <property type="entry name" value="Thioredoxin-like"/>
    <property type="match status" value="1"/>
</dbReference>
<evidence type="ECO:0000313" key="2">
    <source>
        <dbReference type="EMBL" id="KAG7098497.1"/>
    </source>
</evidence>
<dbReference type="Pfam" id="PF13417">
    <property type="entry name" value="GST_N_3"/>
    <property type="match status" value="1"/>
</dbReference>
<evidence type="ECO:0000259" key="1">
    <source>
        <dbReference type="Pfam" id="PF13417"/>
    </source>
</evidence>
<dbReference type="RefSeq" id="XP_043014967.1">
    <property type="nucleotide sequence ID" value="XM_043146265.1"/>
</dbReference>
<dbReference type="AlphaFoldDB" id="A0A9P7V1H4"/>
<reference evidence="2" key="1">
    <citation type="journal article" date="2021" name="Genome Biol. Evol.">
        <title>The assembled and annotated genome of the fairy-ring fungus Marasmius oreades.</title>
        <authorList>
            <person name="Hiltunen M."/>
            <person name="Ament-Velasquez S.L."/>
            <person name="Johannesson H."/>
        </authorList>
    </citation>
    <scope>NUCLEOTIDE SEQUENCE</scope>
    <source>
        <strain evidence="2">03SP1</strain>
    </source>
</reference>
<gene>
    <name evidence="2" type="ORF">E1B28_000441</name>
</gene>
<organism evidence="2 3">
    <name type="scientific">Marasmius oreades</name>
    <name type="common">fairy-ring Marasmius</name>
    <dbReference type="NCBI Taxonomy" id="181124"/>
    <lineage>
        <taxon>Eukaryota</taxon>
        <taxon>Fungi</taxon>
        <taxon>Dikarya</taxon>
        <taxon>Basidiomycota</taxon>
        <taxon>Agaricomycotina</taxon>
        <taxon>Agaricomycetes</taxon>
        <taxon>Agaricomycetidae</taxon>
        <taxon>Agaricales</taxon>
        <taxon>Marasmiineae</taxon>
        <taxon>Marasmiaceae</taxon>
        <taxon>Marasmius</taxon>
    </lineage>
</organism>
<dbReference type="EMBL" id="CM032181">
    <property type="protein sequence ID" value="KAG7098497.1"/>
    <property type="molecule type" value="Genomic_DNA"/>
</dbReference>
<dbReference type="Gene3D" id="3.40.30.10">
    <property type="entry name" value="Glutaredoxin"/>
    <property type="match status" value="1"/>
</dbReference>
<keyword evidence="3" id="KW-1185">Reference proteome</keyword>
<name>A0A9P7V1H4_9AGAR</name>
<protein>
    <recommendedName>
        <fullName evidence="1">GST N-terminal domain-containing protein</fullName>
    </recommendedName>
</protein>
<comment type="caution">
    <text evidence="2">The sequence shown here is derived from an EMBL/GenBank/DDBJ whole genome shotgun (WGS) entry which is preliminary data.</text>
</comment>
<dbReference type="Proteomes" id="UP001049176">
    <property type="component" value="Chromosome 1"/>
</dbReference>
<dbReference type="SUPFAM" id="SSF47616">
    <property type="entry name" value="GST C-terminal domain-like"/>
    <property type="match status" value="1"/>
</dbReference>
<evidence type="ECO:0000313" key="3">
    <source>
        <dbReference type="Proteomes" id="UP001049176"/>
    </source>
</evidence>